<name>A0AAE0VQ79_9BIVA</name>
<evidence type="ECO:0000313" key="1">
    <source>
        <dbReference type="EMBL" id="KAK3585961.1"/>
    </source>
</evidence>
<reference evidence="1" key="1">
    <citation type="journal article" date="2021" name="Genome Biol. Evol.">
        <title>A High-Quality Reference Genome for a Parasitic Bivalve with Doubly Uniparental Inheritance (Bivalvia: Unionida).</title>
        <authorList>
            <person name="Smith C.H."/>
        </authorList>
    </citation>
    <scope>NUCLEOTIDE SEQUENCE</scope>
    <source>
        <strain evidence="1">CHS0354</strain>
    </source>
</reference>
<proteinExistence type="predicted"/>
<organism evidence="1 2">
    <name type="scientific">Potamilus streckersoni</name>
    <dbReference type="NCBI Taxonomy" id="2493646"/>
    <lineage>
        <taxon>Eukaryota</taxon>
        <taxon>Metazoa</taxon>
        <taxon>Spiralia</taxon>
        <taxon>Lophotrochozoa</taxon>
        <taxon>Mollusca</taxon>
        <taxon>Bivalvia</taxon>
        <taxon>Autobranchia</taxon>
        <taxon>Heteroconchia</taxon>
        <taxon>Palaeoheterodonta</taxon>
        <taxon>Unionida</taxon>
        <taxon>Unionoidea</taxon>
        <taxon>Unionidae</taxon>
        <taxon>Ambleminae</taxon>
        <taxon>Lampsilini</taxon>
        <taxon>Potamilus</taxon>
    </lineage>
</organism>
<dbReference type="EMBL" id="JAEAOA010002240">
    <property type="protein sequence ID" value="KAK3585961.1"/>
    <property type="molecule type" value="Genomic_DNA"/>
</dbReference>
<gene>
    <name evidence="1" type="ORF">CHS0354_038505</name>
</gene>
<dbReference type="Proteomes" id="UP001195483">
    <property type="component" value="Unassembled WGS sequence"/>
</dbReference>
<dbReference type="AlphaFoldDB" id="A0AAE0VQ79"/>
<accession>A0AAE0VQ79</accession>
<evidence type="ECO:0000313" key="2">
    <source>
        <dbReference type="Proteomes" id="UP001195483"/>
    </source>
</evidence>
<reference evidence="1" key="3">
    <citation type="submission" date="2023-05" db="EMBL/GenBank/DDBJ databases">
        <authorList>
            <person name="Smith C.H."/>
        </authorList>
    </citation>
    <scope>NUCLEOTIDE SEQUENCE</scope>
    <source>
        <strain evidence="1">CHS0354</strain>
        <tissue evidence="1">Mantle</tissue>
    </source>
</reference>
<sequence length="115" mass="13749">MHQRHQYGAEILMRYVIQPFIALYLVQESLHSYWSSLESRGIVCNLSEPVFQHMVERDQRTVKDRERKLSLPYKCTRYIKRKQKCNRTLIQNSVFANSVNNFVTNEHSYTLNPLN</sequence>
<keyword evidence="2" id="KW-1185">Reference proteome</keyword>
<comment type="caution">
    <text evidence="1">The sequence shown here is derived from an EMBL/GenBank/DDBJ whole genome shotgun (WGS) entry which is preliminary data.</text>
</comment>
<protein>
    <submittedName>
        <fullName evidence="1">Uncharacterized protein</fullName>
    </submittedName>
</protein>
<reference evidence="1" key="2">
    <citation type="journal article" date="2021" name="Genome Biol. Evol.">
        <title>Developing a high-quality reference genome for a parasitic bivalve with doubly uniparental inheritance (Bivalvia: Unionida).</title>
        <authorList>
            <person name="Smith C.H."/>
        </authorList>
    </citation>
    <scope>NUCLEOTIDE SEQUENCE</scope>
    <source>
        <strain evidence="1">CHS0354</strain>
        <tissue evidence="1">Mantle</tissue>
    </source>
</reference>